<name>L7VPM9_THES1</name>
<evidence type="ECO:0000256" key="11">
    <source>
        <dbReference type="ARBA" id="ARBA00022984"/>
    </source>
</evidence>
<evidence type="ECO:0000256" key="3">
    <source>
        <dbReference type="ARBA" id="ARBA00004496"/>
    </source>
</evidence>
<evidence type="ECO:0000256" key="5">
    <source>
        <dbReference type="ARBA" id="ARBA00022490"/>
    </source>
</evidence>
<dbReference type="PATRIC" id="fig|1121335.3.peg.1395"/>
<evidence type="ECO:0000256" key="9">
    <source>
        <dbReference type="ARBA" id="ARBA00022857"/>
    </source>
</evidence>
<feature type="active site" evidence="16">
    <location>
        <position position="180"/>
    </location>
</feature>
<keyword evidence="5 16" id="KW-0963">Cytoplasm</keyword>
<dbReference type="SUPFAM" id="SSF56194">
    <property type="entry name" value="Uridine diphospho-N-Acetylenolpyruvylglucosamine reductase, MurB, C-terminal domain"/>
    <property type="match status" value="1"/>
</dbReference>
<organism evidence="18 19">
    <name type="scientific">Thermoclostridium stercorarium (strain ATCC 35414 / DSM 8532 / NCIMB 11754)</name>
    <name type="common">Clostridium stercorarium</name>
    <dbReference type="NCBI Taxonomy" id="1121335"/>
    <lineage>
        <taxon>Bacteria</taxon>
        <taxon>Bacillati</taxon>
        <taxon>Bacillota</taxon>
        <taxon>Clostridia</taxon>
        <taxon>Eubacteriales</taxon>
        <taxon>Oscillospiraceae</taxon>
        <taxon>Thermoclostridium</taxon>
    </lineage>
</organism>
<dbReference type="GO" id="GO:0008360">
    <property type="term" value="P:regulation of cell shape"/>
    <property type="evidence" value="ECO:0007669"/>
    <property type="project" value="UniProtKB-KW"/>
</dbReference>
<keyword evidence="13 16" id="KW-0131">Cell cycle</keyword>
<dbReference type="PANTHER" id="PTHR21071">
    <property type="entry name" value="UDP-N-ACETYLENOLPYRUVOYLGLUCOSAMINE REDUCTASE"/>
    <property type="match status" value="1"/>
</dbReference>
<dbReference type="PROSITE" id="PS51387">
    <property type="entry name" value="FAD_PCMH"/>
    <property type="match status" value="1"/>
</dbReference>
<keyword evidence="8 16" id="KW-0274">FAD</keyword>
<comment type="cofactor">
    <cofactor evidence="1 16">
        <name>FAD</name>
        <dbReference type="ChEBI" id="CHEBI:57692"/>
    </cofactor>
</comment>
<dbReference type="KEGG" id="css:Cst_c14150"/>
<evidence type="ECO:0000256" key="10">
    <source>
        <dbReference type="ARBA" id="ARBA00022960"/>
    </source>
</evidence>
<dbReference type="EC" id="1.3.1.98" evidence="16"/>
<dbReference type="EMBL" id="CP004044">
    <property type="protein sequence ID" value="AGC68406.1"/>
    <property type="molecule type" value="Genomic_DNA"/>
</dbReference>
<feature type="active site" evidence="16">
    <location>
        <position position="300"/>
    </location>
</feature>
<dbReference type="InterPro" id="IPR036635">
    <property type="entry name" value="MurB_C_sf"/>
</dbReference>
<evidence type="ECO:0000256" key="8">
    <source>
        <dbReference type="ARBA" id="ARBA00022827"/>
    </source>
</evidence>
<keyword evidence="9 16" id="KW-0521">NADP</keyword>
<dbReference type="PANTHER" id="PTHR21071:SF4">
    <property type="entry name" value="UDP-N-ACETYLENOLPYRUVOYLGLUCOSAMINE REDUCTASE"/>
    <property type="match status" value="1"/>
</dbReference>
<gene>
    <name evidence="16 18" type="primary">murB</name>
    <name evidence="18" type="ordered locus">Cst_c14150</name>
</gene>
<comment type="function">
    <text evidence="2 16">Cell wall formation.</text>
</comment>
<proteinExistence type="inferred from homology"/>
<evidence type="ECO:0000259" key="17">
    <source>
        <dbReference type="PROSITE" id="PS51387"/>
    </source>
</evidence>
<evidence type="ECO:0000313" key="18">
    <source>
        <dbReference type="EMBL" id="AGC68406.1"/>
    </source>
</evidence>
<dbReference type="RefSeq" id="WP_015359091.1">
    <property type="nucleotide sequence ID" value="NC_020134.1"/>
</dbReference>
<evidence type="ECO:0000256" key="16">
    <source>
        <dbReference type="HAMAP-Rule" id="MF_00037"/>
    </source>
</evidence>
<dbReference type="Gene3D" id="3.30.465.10">
    <property type="match status" value="1"/>
</dbReference>
<dbReference type="Proteomes" id="UP000011220">
    <property type="component" value="Chromosome"/>
</dbReference>
<dbReference type="SUPFAM" id="SSF56176">
    <property type="entry name" value="FAD-binding/transporter-associated domain-like"/>
    <property type="match status" value="1"/>
</dbReference>
<dbReference type="InterPro" id="IPR036318">
    <property type="entry name" value="FAD-bd_PCMH-like_sf"/>
</dbReference>
<comment type="subcellular location">
    <subcellularLocation>
        <location evidence="3 16">Cytoplasm</location>
    </subcellularLocation>
</comment>
<evidence type="ECO:0000256" key="15">
    <source>
        <dbReference type="ARBA" id="ARBA00048914"/>
    </source>
</evidence>
<dbReference type="Pfam" id="PF02873">
    <property type="entry name" value="MurB_C"/>
    <property type="match status" value="1"/>
</dbReference>
<sequence length="306" mass="33649">MDSEMVMNAMNEIRKILKDEQILLDVPMKEHTSMRVGGKAKMMLLPSGVEEIRDVIKYLNENNVPYYVIGNGTNLIVHDTGYDGVIIKLSDNFSSTSVEEDIITAKSGAPLVLVSNLACDHSLSGLEFAAGIPGTVGGAVTMNAGAYDGEMKDVVLEVTCLDKDANLVHLCAEELQFGYRTSRIQTESLIVLEVKMRLSGGNRDEIRDKMRELNRRRREKQPLNFPSAGSIFKRPEGYYAGKLIEEAGLRGFQIGGARVSDKHCGFIINTGTATAADVIELIEFIKKRVFETSGVMLQQEVKILGG</sequence>
<keyword evidence="6 16" id="KW-0132">Cell division</keyword>
<evidence type="ECO:0000256" key="4">
    <source>
        <dbReference type="ARBA" id="ARBA00004752"/>
    </source>
</evidence>
<keyword evidence="12 16" id="KW-0560">Oxidoreductase</keyword>
<dbReference type="Pfam" id="PF01565">
    <property type="entry name" value="FAD_binding_4"/>
    <property type="match status" value="1"/>
</dbReference>
<evidence type="ECO:0000256" key="7">
    <source>
        <dbReference type="ARBA" id="ARBA00022630"/>
    </source>
</evidence>
<dbReference type="NCBIfam" id="TIGR00179">
    <property type="entry name" value="murB"/>
    <property type="match status" value="1"/>
</dbReference>
<keyword evidence="10 16" id="KW-0133">Cell shape</keyword>
<dbReference type="InterPro" id="IPR011601">
    <property type="entry name" value="MurB_C"/>
</dbReference>
<dbReference type="UniPathway" id="UPA00219"/>
<dbReference type="GO" id="GO:0071555">
    <property type="term" value="P:cell wall organization"/>
    <property type="evidence" value="ECO:0007669"/>
    <property type="project" value="UniProtKB-KW"/>
</dbReference>
<evidence type="ECO:0000256" key="1">
    <source>
        <dbReference type="ARBA" id="ARBA00001974"/>
    </source>
</evidence>
<dbReference type="GO" id="GO:0009252">
    <property type="term" value="P:peptidoglycan biosynthetic process"/>
    <property type="evidence" value="ECO:0007669"/>
    <property type="project" value="UniProtKB-UniRule"/>
</dbReference>
<comment type="pathway">
    <text evidence="4 16">Cell wall biogenesis; peptidoglycan biosynthesis.</text>
</comment>
<dbReference type="eggNOG" id="COG0812">
    <property type="taxonomic scope" value="Bacteria"/>
</dbReference>
<dbReference type="InterPro" id="IPR006094">
    <property type="entry name" value="Oxid_FAD_bind_N"/>
</dbReference>
<dbReference type="GO" id="GO:0005829">
    <property type="term" value="C:cytosol"/>
    <property type="evidence" value="ECO:0007669"/>
    <property type="project" value="TreeGrafter"/>
</dbReference>
<keyword evidence="14 16" id="KW-0961">Cell wall biogenesis/degradation</keyword>
<comment type="similarity">
    <text evidence="16">Belongs to the MurB family.</text>
</comment>
<dbReference type="STRING" id="1121335.Cst_c14150"/>
<dbReference type="InterPro" id="IPR016166">
    <property type="entry name" value="FAD-bd_PCMH"/>
</dbReference>
<dbReference type="HAMAP" id="MF_00037">
    <property type="entry name" value="MurB"/>
    <property type="match status" value="1"/>
</dbReference>
<dbReference type="InterPro" id="IPR003170">
    <property type="entry name" value="MurB"/>
</dbReference>
<evidence type="ECO:0000256" key="13">
    <source>
        <dbReference type="ARBA" id="ARBA00023306"/>
    </source>
</evidence>
<keyword evidence="7 16" id="KW-0285">Flavoprotein</keyword>
<dbReference type="GO" id="GO:0051301">
    <property type="term" value="P:cell division"/>
    <property type="evidence" value="ECO:0007669"/>
    <property type="project" value="UniProtKB-KW"/>
</dbReference>
<dbReference type="InterPro" id="IPR016167">
    <property type="entry name" value="FAD-bd_PCMH_sub1"/>
</dbReference>
<evidence type="ECO:0000256" key="2">
    <source>
        <dbReference type="ARBA" id="ARBA00003921"/>
    </source>
</evidence>
<keyword evidence="11 16" id="KW-0573">Peptidoglycan synthesis</keyword>
<dbReference type="KEGG" id="csd:Clst_1365"/>
<dbReference type="InterPro" id="IPR016169">
    <property type="entry name" value="FAD-bd_PCMH_sub2"/>
</dbReference>
<keyword evidence="19" id="KW-1185">Reference proteome</keyword>
<feature type="active site" description="Proton donor" evidence="16">
    <location>
        <position position="230"/>
    </location>
</feature>
<reference evidence="18 19" key="1">
    <citation type="journal article" date="2013" name="Genome Announc.">
        <title>Complete genome sequence of Clostridium stercorarium subsp. stercorarium strain DSM 8532, a thermophilic degrader of plant cell wall fibers.</title>
        <authorList>
            <person name="Poehlein A."/>
            <person name="Zverlov V.V."/>
            <person name="Daniel R."/>
            <person name="Schwarz W.H."/>
            <person name="Liebl W."/>
        </authorList>
    </citation>
    <scope>NUCLEOTIDE SEQUENCE [LARGE SCALE GENOMIC DNA]</scope>
    <source>
        <strain evidence="19">ATCC 35414 / DSM 8532 / NCIMB 11754</strain>
    </source>
</reference>
<accession>L7VPM9</accession>
<evidence type="ECO:0000256" key="14">
    <source>
        <dbReference type="ARBA" id="ARBA00023316"/>
    </source>
</evidence>
<evidence type="ECO:0000313" key="19">
    <source>
        <dbReference type="Proteomes" id="UP000011220"/>
    </source>
</evidence>
<dbReference type="Gene3D" id="3.90.78.10">
    <property type="entry name" value="UDP-N-acetylenolpyruvoylglucosamine reductase, C-terminal domain"/>
    <property type="match status" value="1"/>
</dbReference>
<dbReference type="GO" id="GO:0008762">
    <property type="term" value="F:UDP-N-acetylmuramate dehydrogenase activity"/>
    <property type="evidence" value="ECO:0007669"/>
    <property type="project" value="UniProtKB-UniRule"/>
</dbReference>
<feature type="domain" description="FAD-binding PCMH-type" evidence="17">
    <location>
        <begin position="36"/>
        <end position="201"/>
    </location>
</feature>
<dbReference type="Gene3D" id="3.30.43.10">
    <property type="entry name" value="Uridine Diphospho-n-acetylenolpyruvylglucosamine Reductase, domain 2"/>
    <property type="match status" value="1"/>
</dbReference>
<protein>
    <recommendedName>
        <fullName evidence="16">UDP-N-acetylenolpyruvoylglucosamine reductase</fullName>
        <ecNumber evidence="16">1.3.1.98</ecNumber>
    </recommendedName>
    <alternativeName>
        <fullName evidence="16">UDP-N-acetylmuramate dehydrogenase</fullName>
    </alternativeName>
</protein>
<evidence type="ECO:0000256" key="6">
    <source>
        <dbReference type="ARBA" id="ARBA00022618"/>
    </source>
</evidence>
<dbReference type="NCBIfam" id="NF010480">
    <property type="entry name" value="PRK13905.1"/>
    <property type="match status" value="1"/>
</dbReference>
<comment type="catalytic activity">
    <reaction evidence="15 16">
        <text>UDP-N-acetyl-alpha-D-muramate + NADP(+) = UDP-N-acetyl-3-O-(1-carboxyvinyl)-alpha-D-glucosamine + NADPH + H(+)</text>
        <dbReference type="Rhea" id="RHEA:12248"/>
        <dbReference type="ChEBI" id="CHEBI:15378"/>
        <dbReference type="ChEBI" id="CHEBI:57783"/>
        <dbReference type="ChEBI" id="CHEBI:58349"/>
        <dbReference type="ChEBI" id="CHEBI:68483"/>
        <dbReference type="ChEBI" id="CHEBI:70757"/>
        <dbReference type="EC" id="1.3.1.98"/>
    </reaction>
</comment>
<dbReference type="AlphaFoldDB" id="L7VPM9"/>
<evidence type="ECO:0000256" key="12">
    <source>
        <dbReference type="ARBA" id="ARBA00023002"/>
    </source>
</evidence>
<dbReference type="GO" id="GO:0071949">
    <property type="term" value="F:FAD binding"/>
    <property type="evidence" value="ECO:0007669"/>
    <property type="project" value="InterPro"/>
</dbReference>